<keyword evidence="1" id="KW-0472">Membrane</keyword>
<name>A0A3B0WTD6_9ZZZZ</name>
<reference evidence="2" key="1">
    <citation type="submission" date="2018-06" db="EMBL/GenBank/DDBJ databases">
        <authorList>
            <person name="Zhirakovskaya E."/>
        </authorList>
    </citation>
    <scope>NUCLEOTIDE SEQUENCE</scope>
</reference>
<keyword evidence="1" id="KW-1133">Transmembrane helix</keyword>
<gene>
    <name evidence="2" type="ORF">MNBD_GAMMA05-928</name>
</gene>
<accession>A0A3B0WTD6</accession>
<protein>
    <submittedName>
        <fullName evidence="2">Uncharacterized protein</fullName>
    </submittedName>
</protein>
<keyword evidence="1" id="KW-0812">Transmembrane</keyword>
<sequence>MVKLSINKIKLFAFTIAIFLLFITIYLNDDVQYKLYYSDQEEQNSRHSYTTLENTTIANVYRKDTNRFIAHAGGSIEGNKYNNSLDALDSSYKNGFRLFEPELLKRQTTLTLPLMIGSIG</sequence>
<feature type="transmembrane region" description="Helical" evidence="1">
    <location>
        <begin position="9"/>
        <end position="27"/>
    </location>
</feature>
<proteinExistence type="predicted"/>
<dbReference type="AlphaFoldDB" id="A0A3B0WTD6"/>
<evidence type="ECO:0000256" key="1">
    <source>
        <dbReference type="SAM" id="Phobius"/>
    </source>
</evidence>
<evidence type="ECO:0000313" key="2">
    <source>
        <dbReference type="EMBL" id="VAW54372.1"/>
    </source>
</evidence>
<dbReference type="EMBL" id="UOFE01000040">
    <property type="protein sequence ID" value="VAW54372.1"/>
    <property type="molecule type" value="Genomic_DNA"/>
</dbReference>
<organism evidence="2">
    <name type="scientific">hydrothermal vent metagenome</name>
    <dbReference type="NCBI Taxonomy" id="652676"/>
    <lineage>
        <taxon>unclassified sequences</taxon>
        <taxon>metagenomes</taxon>
        <taxon>ecological metagenomes</taxon>
    </lineage>
</organism>